<dbReference type="Gene3D" id="2.60.40.10">
    <property type="entry name" value="Immunoglobulins"/>
    <property type="match status" value="2"/>
</dbReference>
<feature type="domain" description="Beta galactosidase small chain/" evidence="11">
    <location>
        <begin position="763"/>
        <end position="1039"/>
    </location>
</feature>
<keyword evidence="10" id="KW-0732">Signal</keyword>
<dbReference type="Pfam" id="PF00703">
    <property type="entry name" value="Glyco_hydro_2"/>
    <property type="match status" value="1"/>
</dbReference>
<dbReference type="GO" id="GO:0005990">
    <property type="term" value="P:lactose catabolic process"/>
    <property type="evidence" value="ECO:0007669"/>
    <property type="project" value="TreeGrafter"/>
</dbReference>
<evidence type="ECO:0000256" key="3">
    <source>
        <dbReference type="ARBA" id="ARBA00007401"/>
    </source>
</evidence>
<dbReference type="EC" id="3.2.1.23" evidence="4 9"/>
<name>A0A927FFK1_9BACT</name>
<dbReference type="GO" id="GO:0004565">
    <property type="term" value="F:beta-galactosidase activity"/>
    <property type="evidence" value="ECO:0007669"/>
    <property type="project" value="UniProtKB-EC"/>
</dbReference>
<dbReference type="InterPro" id="IPR023230">
    <property type="entry name" value="Glyco_hydro_2_CS"/>
</dbReference>
<dbReference type="Pfam" id="PF02836">
    <property type="entry name" value="Glyco_hydro_2_C"/>
    <property type="match status" value="1"/>
</dbReference>
<dbReference type="FunFam" id="3.20.20.80:FF:000018">
    <property type="entry name" value="Beta-galactosidase"/>
    <property type="match status" value="1"/>
</dbReference>
<organism evidence="12 13">
    <name type="scientific">Pelagicoccus enzymogenes</name>
    <dbReference type="NCBI Taxonomy" id="2773457"/>
    <lineage>
        <taxon>Bacteria</taxon>
        <taxon>Pseudomonadati</taxon>
        <taxon>Verrucomicrobiota</taxon>
        <taxon>Opitutia</taxon>
        <taxon>Puniceicoccales</taxon>
        <taxon>Pelagicoccaceae</taxon>
        <taxon>Pelagicoccus</taxon>
    </lineage>
</organism>
<reference evidence="12" key="1">
    <citation type="submission" date="2020-09" db="EMBL/GenBank/DDBJ databases">
        <title>Pelagicoccus enzymogenes sp. nov. with an EPS production, isolated from marine sediment.</title>
        <authorList>
            <person name="Feng X."/>
        </authorList>
    </citation>
    <scope>NUCLEOTIDE SEQUENCE</scope>
    <source>
        <strain evidence="12">NFK12</strain>
    </source>
</reference>
<dbReference type="InterPro" id="IPR017853">
    <property type="entry name" value="GH"/>
</dbReference>
<evidence type="ECO:0000256" key="10">
    <source>
        <dbReference type="SAM" id="SignalP"/>
    </source>
</evidence>
<dbReference type="PANTHER" id="PTHR46323">
    <property type="entry name" value="BETA-GALACTOSIDASE"/>
    <property type="match status" value="1"/>
</dbReference>
<dbReference type="InterPro" id="IPR006103">
    <property type="entry name" value="Glyco_hydro_2_cat"/>
</dbReference>
<dbReference type="SUPFAM" id="SSF51445">
    <property type="entry name" value="(Trans)glycosidases"/>
    <property type="match status" value="1"/>
</dbReference>
<dbReference type="SUPFAM" id="SSF49303">
    <property type="entry name" value="beta-Galactosidase/glucuronidase domain"/>
    <property type="match status" value="2"/>
</dbReference>
<evidence type="ECO:0000256" key="9">
    <source>
        <dbReference type="RuleBase" id="RU361154"/>
    </source>
</evidence>
<evidence type="ECO:0000256" key="4">
    <source>
        <dbReference type="ARBA" id="ARBA00012756"/>
    </source>
</evidence>
<dbReference type="PROSITE" id="PS00719">
    <property type="entry name" value="GLYCOSYL_HYDROL_F2_1"/>
    <property type="match status" value="1"/>
</dbReference>
<dbReference type="InterPro" id="IPR011013">
    <property type="entry name" value="Gal_mutarotase_sf_dom"/>
</dbReference>
<dbReference type="InterPro" id="IPR050347">
    <property type="entry name" value="Bact_Beta-galactosidase"/>
</dbReference>
<dbReference type="AlphaFoldDB" id="A0A927FFK1"/>
<dbReference type="SUPFAM" id="SSF74650">
    <property type="entry name" value="Galactose mutarotase-like"/>
    <property type="match status" value="1"/>
</dbReference>
<keyword evidence="7 9" id="KW-0326">Glycosidase</keyword>
<dbReference type="InterPro" id="IPR006102">
    <property type="entry name" value="Ig-like_GH2"/>
</dbReference>
<comment type="cofactor">
    <cofactor evidence="2">
        <name>Na(+)</name>
        <dbReference type="ChEBI" id="CHEBI:29101"/>
    </cofactor>
</comment>
<dbReference type="InterPro" id="IPR004199">
    <property type="entry name" value="B-gal_small/dom_5"/>
</dbReference>
<feature type="signal peptide" evidence="10">
    <location>
        <begin position="1"/>
        <end position="25"/>
    </location>
</feature>
<evidence type="ECO:0000256" key="7">
    <source>
        <dbReference type="ARBA" id="ARBA00023295"/>
    </source>
</evidence>
<protein>
    <recommendedName>
        <fullName evidence="5 9">Beta-galactosidase</fullName>
        <ecNumber evidence="4 9">3.2.1.23</ecNumber>
    </recommendedName>
    <alternativeName>
        <fullName evidence="8 9">Lactase</fullName>
    </alternativeName>
</protein>
<accession>A0A927FFK1</accession>
<sequence length="1042" mass="118000">MKNAKRTVRFALGAFTLACQATSFAESSLEWENPEIFQINREAPRASFVRYQSEATALEGEIADSTYVKSLNGDWTFNWSAKPADRPVGFESPDFDVSSWGTIPVPSNWELEGHGIPIYANLVYPFPKNPPFIDHADNPVGSYRRTFTIPENWDGKRVYLSFGAVRSAMYIWLNGESIGYSEGSKTEAEFDITDALQEGENLLAVEVYRWSDASYLEDQDFWRLSGIERDVNLYATNPTTLADFRIIADLDETYRDGLFSASLKLTNKGDATETIEVEGKLLDGDKTAASFKTKIKVPANGEADFNFEKKLPKVRKWTAETPELYTLQLKTTPARGESEYTKTRVGFRKVEIKNSQFLVNGQPVYLKGVNLHDHDPVTGHVVSEEITLLDLRIMKENNINAIRCSHYPKNPYFYELCDEYGFYVVDEANIEIHGMGTTNQGSFDESIHPAYLPEWADAHLDRVQRMYHRSKNHPSIIIWSLGNEAGNGQNHFANYDWLKAQDSTRPVQYEGATNHSNSDLQVPMYWNIEKTEQYVSNNPTRPFIMCEYAHAMGNSVGNLQDYWNVFEKYPSAQGGFIWDWVDQGILAQNEEGVPYWAYGGDLGSAHIRHDENFCLNGIVNADRSPHPALFEVKKVYQHIKFRDFDPASKSLEIYNGYYFTNLSEFDLFYTLSKEGRTVAMGPLPDLELAPTQATRVALPIGDLDPSTEWQLTLEAKTKHADPLLKAGHTLAAEQFSIGSYSAEGFKKAVPGDVIDISEDGLLTLSNKDFSIRFDSDTGFPVSLVYGQKSILKESSRANFWRAPTDNDYGFRMPTEWKAWKEAGLSPKLVSLKYKRHSSGSVSVHVGYKLPVVDADFRIDYTVNRNGEILVTNKLVGVSSDLPNLPRFGNTMILEESYAQAKYYGRGPFENYQDRNTAAFLAQYSSSVEDLGFAYARPQENGYRTDVRWVEFLDASGQGIRIESVDRPLGFNARHQYDSDFDAGDKKSQTHMSDIKHRPLVSVNIDHSQMGVGGDTSWGELPHKQYRLAPQDYEYSYIIRPVR</sequence>
<dbReference type="PRINTS" id="PR00132">
    <property type="entry name" value="GLHYDRLASE2"/>
</dbReference>
<dbReference type="EMBL" id="JACYFG010000061">
    <property type="protein sequence ID" value="MBD5782478.1"/>
    <property type="molecule type" value="Genomic_DNA"/>
</dbReference>
<evidence type="ECO:0000256" key="5">
    <source>
        <dbReference type="ARBA" id="ARBA00013303"/>
    </source>
</evidence>
<dbReference type="SUPFAM" id="SSF49785">
    <property type="entry name" value="Galactose-binding domain-like"/>
    <property type="match status" value="1"/>
</dbReference>
<dbReference type="Pfam" id="PF02929">
    <property type="entry name" value="Bgal_small_N"/>
    <property type="match status" value="1"/>
</dbReference>
<evidence type="ECO:0000256" key="6">
    <source>
        <dbReference type="ARBA" id="ARBA00022801"/>
    </source>
</evidence>
<dbReference type="InterPro" id="IPR006101">
    <property type="entry name" value="Glyco_hydro_2"/>
</dbReference>
<dbReference type="Pfam" id="PF16353">
    <property type="entry name" value="LacZ_4"/>
    <property type="match status" value="1"/>
</dbReference>
<gene>
    <name evidence="12" type="ORF">IEN85_23470</name>
</gene>
<dbReference type="PANTHER" id="PTHR46323:SF2">
    <property type="entry name" value="BETA-GALACTOSIDASE"/>
    <property type="match status" value="1"/>
</dbReference>
<evidence type="ECO:0000256" key="8">
    <source>
        <dbReference type="ARBA" id="ARBA00032230"/>
    </source>
</evidence>
<dbReference type="Proteomes" id="UP000622317">
    <property type="component" value="Unassembled WGS sequence"/>
</dbReference>
<comment type="caution">
    <text evidence="12">The sequence shown here is derived from an EMBL/GenBank/DDBJ whole genome shotgun (WGS) entry which is preliminary data.</text>
</comment>
<dbReference type="InterPro" id="IPR036156">
    <property type="entry name" value="Beta-gal/glucu_dom_sf"/>
</dbReference>
<evidence type="ECO:0000259" key="11">
    <source>
        <dbReference type="SMART" id="SM01038"/>
    </source>
</evidence>
<dbReference type="RefSeq" id="WP_191619559.1">
    <property type="nucleotide sequence ID" value="NZ_JACYFG010000061.1"/>
</dbReference>
<dbReference type="Gene3D" id="3.20.20.80">
    <property type="entry name" value="Glycosidases"/>
    <property type="match status" value="1"/>
</dbReference>
<evidence type="ECO:0000256" key="1">
    <source>
        <dbReference type="ARBA" id="ARBA00001412"/>
    </source>
</evidence>
<comment type="catalytic activity">
    <reaction evidence="1 9">
        <text>Hydrolysis of terminal non-reducing beta-D-galactose residues in beta-D-galactosides.</text>
        <dbReference type="EC" id="3.2.1.23"/>
    </reaction>
</comment>
<evidence type="ECO:0000256" key="2">
    <source>
        <dbReference type="ARBA" id="ARBA00001959"/>
    </source>
</evidence>
<keyword evidence="13" id="KW-1185">Reference proteome</keyword>
<dbReference type="InterPro" id="IPR014718">
    <property type="entry name" value="GH-type_carb-bd"/>
</dbReference>
<dbReference type="InterPro" id="IPR013783">
    <property type="entry name" value="Ig-like_fold"/>
</dbReference>
<feature type="chain" id="PRO_5036951798" description="Beta-galactosidase" evidence="10">
    <location>
        <begin position="26"/>
        <end position="1042"/>
    </location>
</feature>
<comment type="similarity">
    <text evidence="3 9">Belongs to the glycosyl hydrolase 2 family.</text>
</comment>
<dbReference type="Gene3D" id="2.70.98.10">
    <property type="match status" value="1"/>
</dbReference>
<dbReference type="Pfam" id="PF02837">
    <property type="entry name" value="Glyco_hydro_2_N"/>
    <property type="match status" value="1"/>
</dbReference>
<dbReference type="InterPro" id="IPR032312">
    <property type="entry name" value="LacZ_4"/>
</dbReference>
<dbReference type="InterPro" id="IPR006104">
    <property type="entry name" value="Glyco_hydro_2_N"/>
</dbReference>
<dbReference type="GO" id="GO:0030246">
    <property type="term" value="F:carbohydrate binding"/>
    <property type="evidence" value="ECO:0007669"/>
    <property type="project" value="InterPro"/>
</dbReference>
<proteinExistence type="inferred from homology"/>
<dbReference type="InterPro" id="IPR008979">
    <property type="entry name" value="Galactose-bd-like_sf"/>
</dbReference>
<dbReference type="SMART" id="SM01038">
    <property type="entry name" value="Bgal_small_N"/>
    <property type="match status" value="1"/>
</dbReference>
<evidence type="ECO:0000313" key="12">
    <source>
        <dbReference type="EMBL" id="MBD5782478.1"/>
    </source>
</evidence>
<evidence type="ECO:0000313" key="13">
    <source>
        <dbReference type="Proteomes" id="UP000622317"/>
    </source>
</evidence>
<dbReference type="GO" id="GO:0009341">
    <property type="term" value="C:beta-galactosidase complex"/>
    <property type="evidence" value="ECO:0007669"/>
    <property type="project" value="InterPro"/>
</dbReference>
<keyword evidence="6 9" id="KW-0378">Hydrolase</keyword>
<dbReference type="Gene3D" id="2.60.120.260">
    <property type="entry name" value="Galactose-binding domain-like"/>
    <property type="match status" value="1"/>
</dbReference>